<reference evidence="1" key="1">
    <citation type="submission" date="2019-12" db="EMBL/GenBank/DDBJ databases">
        <title>Genome sequencing and annotation of Brassica cretica.</title>
        <authorList>
            <person name="Studholme D.J."/>
            <person name="Sarris P.F."/>
        </authorList>
    </citation>
    <scope>NUCLEOTIDE SEQUENCE</scope>
    <source>
        <strain evidence="1">PFS-001/15</strain>
        <tissue evidence="1">Leaf</tissue>
    </source>
</reference>
<organism evidence="1 2">
    <name type="scientific">Brassica cretica</name>
    <name type="common">Mustard</name>
    <dbReference type="NCBI Taxonomy" id="69181"/>
    <lineage>
        <taxon>Eukaryota</taxon>
        <taxon>Viridiplantae</taxon>
        <taxon>Streptophyta</taxon>
        <taxon>Embryophyta</taxon>
        <taxon>Tracheophyta</taxon>
        <taxon>Spermatophyta</taxon>
        <taxon>Magnoliopsida</taxon>
        <taxon>eudicotyledons</taxon>
        <taxon>Gunneridae</taxon>
        <taxon>Pentapetalae</taxon>
        <taxon>rosids</taxon>
        <taxon>malvids</taxon>
        <taxon>Brassicales</taxon>
        <taxon>Brassicaceae</taxon>
        <taxon>Brassiceae</taxon>
        <taxon>Brassica</taxon>
    </lineage>
</organism>
<proteinExistence type="predicted"/>
<accession>A0A8S9LHX4</accession>
<dbReference type="Proteomes" id="UP000712281">
    <property type="component" value="Unassembled WGS sequence"/>
</dbReference>
<protein>
    <submittedName>
        <fullName evidence="1">Uncharacterized protein</fullName>
    </submittedName>
</protein>
<gene>
    <name evidence="1" type="ORF">F2Q68_00045063</name>
</gene>
<name>A0A8S9LHX4_BRACR</name>
<sequence>MDDLEEIGDFGVFWSLLSVELHRRVRYLAMDGDLSNVILSPYFNRRYSFEFDFQCHQFEVNRHPVAEVMLVLLKSGVLLHFPKETMVTTCLSIWTLLILKHCLVDGKNILEIFLLFTQCSSSILVKCVKQSTTLMESRQLGVPAMLPLFKLHENDGGFLVKGQVMILSELDVFEVIGTFDDVVASESSDLLKKTSLGINANGTKQVENSVKPPPKKT</sequence>
<comment type="caution">
    <text evidence="1">The sequence shown here is derived from an EMBL/GenBank/DDBJ whole genome shotgun (WGS) entry which is preliminary data.</text>
</comment>
<evidence type="ECO:0000313" key="1">
    <source>
        <dbReference type="EMBL" id="KAF2607670.1"/>
    </source>
</evidence>
<evidence type="ECO:0000313" key="2">
    <source>
        <dbReference type="Proteomes" id="UP000712281"/>
    </source>
</evidence>
<dbReference type="EMBL" id="QGKW02000276">
    <property type="protein sequence ID" value="KAF2607670.1"/>
    <property type="molecule type" value="Genomic_DNA"/>
</dbReference>
<dbReference type="AlphaFoldDB" id="A0A8S9LHX4"/>